<dbReference type="Gene3D" id="3.10.450.50">
    <property type="match status" value="1"/>
</dbReference>
<reference evidence="1 2" key="1">
    <citation type="submission" date="2017-11" db="EMBL/GenBank/DDBJ databases">
        <title>Animal gut microbial communities from fecal samples from Wisconsin, USA.</title>
        <authorList>
            <person name="Neumann A."/>
        </authorList>
    </citation>
    <scope>NUCLEOTIDE SEQUENCE [LARGE SCALE GENOMIC DNA]</scope>
    <source>
        <strain evidence="1 2">UWS3</strain>
    </source>
</reference>
<dbReference type="InterPro" id="IPR004027">
    <property type="entry name" value="SEC_C_motif"/>
</dbReference>
<gene>
    <name evidence="1" type="ORF">BGX16_1683</name>
</gene>
<organism evidence="1 2">
    <name type="scientific">Hallerella succinigenes</name>
    <dbReference type="NCBI Taxonomy" id="1896222"/>
    <lineage>
        <taxon>Bacteria</taxon>
        <taxon>Pseudomonadati</taxon>
        <taxon>Fibrobacterota</taxon>
        <taxon>Fibrobacteria</taxon>
        <taxon>Fibrobacterales</taxon>
        <taxon>Fibrobacteraceae</taxon>
        <taxon>Hallerella</taxon>
    </lineage>
</organism>
<evidence type="ECO:0000313" key="1">
    <source>
        <dbReference type="EMBL" id="PJJ41694.1"/>
    </source>
</evidence>
<evidence type="ECO:0000313" key="2">
    <source>
        <dbReference type="Proteomes" id="UP000231134"/>
    </source>
</evidence>
<accession>A0A2M9A7L1</accession>
<dbReference type="AlphaFoldDB" id="A0A2M9A7L1"/>
<sequence>MNAASYINDFYEAIKTHNEFFPEEPLDLDCYRRFSEAPVTERDVDYVSELANRYIYTVIDACEKTVGKAGYTSTCHFMADIHRRFLIEKGIKPEEVSLTVGEVYFQQKPMYNTSKSIIKQVIDDSSLPLQLHCWVTYKNRYIIDPALQFNLVKRQIFKESDLSDNNLVLALGEDYSSLTYPWSKPDGLKETLGVNEMLQYEPMLVDNEFFFRTQEIPNEYLALTQEFKCLDAKAREYIDESKRIVSDKINYLKMMSDSYKKAIARRNLGRNDPCWCGSGLKFKKCHGKN</sequence>
<keyword evidence="2" id="KW-1185">Reference proteome</keyword>
<dbReference type="Proteomes" id="UP000231134">
    <property type="component" value="Unassembled WGS sequence"/>
</dbReference>
<dbReference type="SUPFAM" id="SSF103642">
    <property type="entry name" value="Sec-C motif"/>
    <property type="match status" value="1"/>
</dbReference>
<name>A0A2M9A7L1_9BACT</name>
<protein>
    <submittedName>
        <fullName evidence="1">SEC-C motif-containing protein</fullName>
    </submittedName>
</protein>
<dbReference type="Pfam" id="PF02810">
    <property type="entry name" value="SEC-C"/>
    <property type="match status" value="1"/>
</dbReference>
<proteinExistence type="predicted"/>
<dbReference type="RefSeq" id="WP_198514889.1">
    <property type="nucleotide sequence ID" value="NZ_PGEX01000001.1"/>
</dbReference>
<comment type="caution">
    <text evidence="1">The sequence shown here is derived from an EMBL/GenBank/DDBJ whole genome shotgun (WGS) entry which is preliminary data.</text>
</comment>
<dbReference type="EMBL" id="PGEX01000001">
    <property type="protein sequence ID" value="PJJ41694.1"/>
    <property type="molecule type" value="Genomic_DNA"/>
</dbReference>